<evidence type="ECO:0000259" key="11">
    <source>
        <dbReference type="Pfam" id="PF01694"/>
    </source>
</evidence>
<feature type="transmembrane region" description="Helical" evidence="10">
    <location>
        <begin position="218"/>
        <end position="237"/>
    </location>
</feature>
<evidence type="ECO:0000256" key="10">
    <source>
        <dbReference type="RuleBase" id="RU362115"/>
    </source>
</evidence>
<accession>A0A2P2QMF0</accession>
<dbReference type="GO" id="GO:0005794">
    <property type="term" value="C:Golgi apparatus"/>
    <property type="evidence" value="ECO:0007669"/>
    <property type="project" value="UniProtKB-ARBA"/>
</dbReference>
<dbReference type="EMBL" id="GGEC01087662">
    <property type="protein sequence ID" value="MBX68146.1"/>
    <property type="molecule type" value="Transcribed_RNA"/>
</dbReference>
<name>A0A2P2QMF0_RHIMU</name>
<comment type="catalytic activity">
    <reaction evidence="1 10">
        <text>Cleaves type-1 transmembrane domains using a catalytic dyad composed of serine and histidine that are contributed by different transmembrane domains.</text>
        <dbReference type="EC" id="3.4.21.105"/>
    </reaction>
</comment>
<comment type="subcellular location">
    <subcellularLocation>
        <location evidence="2 10">Membrane</location>
        <topology evidence="2 10">Multi-pass membrane protein</topology>
    </subcellularLocation>
</comment>
<keyword evidence="8 10" id="KW-1133">Transmembrane helix</keyword>
<feature type="domain" description="Peptidase S54 rhomboid" evidence="11">
    <location>
        <begin position="124"/>
        <end position="260"/>
    </location>
</feature>
<dbReference type="InterPro" id="IPR022764">
    <property type="entry name" value="Peptidase_S54_rhomboid_dom"/>
</dbReference>
<dbReference type="AlphaFoldDB" id="A0A2P2QMF0"/>
<dbReference type="SUPFAM" id="SSF144091">
    <property type="entry name" value="Rhomboid-like"/>
    <property type="match status" value="1"/>
</dbReference>
<proteinExistence type="inferred from homology"/>
<keyword evidence="5 10" id="KW-0812">Transmembrane</keyword>
<keyword evidence="6 10" id="KW-0378">Hydrolase</keyword>
<feature type="transmembrane region" description="Helical" evidence="10">
    <location>
        <begin position="166"/>
        <end position="184"/>
    </location>
</feature>
<dbReference type="GO" id="GO:0016020">
    <property type="term" value="C:membrane"/>
    <property type="evidence" value="ECO:0007669"/>
    <property type="project" value="UniProtKB-SubCell"/>
</dbReference>
<sequence length="388" mass="43044">MVREPTTNGLEIKVHPVGPAAAPPVSSQHQHLHGRRENVIAGGDFRPFRQWVPWLVPLFVVANIVVFIIVMYVNNCPKNSNSCVGNFLGRFSFQPIKENPLLGPSSWTLEKMGALDVSDVVQKHQSWRLISCMWLHAGVFHVLANMLTLLFIGIRLEQEFGFIRIGLLYAISGFGGSLLSALFIQSGISVGASGALFGLLGGMLSELITNWTIYANKLAALLTLIVIIIINLAVGILPHVDNFAHIGGFLSGFFLGFVFLIRPQFGWVNWKACPPGYVAPPVKSKHKTYQYVLWVLSLIILIVGYTVGLVVLLRGNNSNDHCSWCHYLRCIPTSAWSCKSQRVFCQANQIENQLNLTCLSNGRSETFYLSNNHPSDYQFQKLCSQVCG</sequence>
<dbReference type="Gene3D" id="1.20.1540.10">
    <property type="entry name" value="Rhomboid-like"/>
    <property type="match status" value="1"/>
</dbReference>
<evidence type="ECO:0000256" key="7">
    <source>
        <dbReference type="ARBA" id="ARBA00022825"/>
    </source>
</evidence>
<dbReference type="GO" id="GO:0004252">
    <property type="term" value="F:serine-type endopeptidase activity"/>
    <property type="evidence" value="ECO:0007669"/>
    <property type="project" value="InterPro"/>
</dbReference>
<evidence type="ECO:0000256" key="5">
    <source>
        <dbReference type="ARBA" id="ARBA00022692"/>
    </source>
</evidence>
<dbReference type="FunFam" id="1.20.1540.10:FF:000019">
    <property type="entry name" value="RHOMBOID-like protein"/>
    <property type="match status" value="1"/>
</dbReference>
<evidence type="ECO:0000256" key="1">
    <source>
        <dbReference type="ARBA" id="ARBA00000156"/>
    </source>
</evidence>
<feature type="transmembrane region" description="Helical" evidence="10">
    <location>
        <begin position="190"/>
        <end position="211"/>
    </location>
</feature>
<evidence type="ECO:0000256" key="4">
    <source>
        <dbReference type="ARBA" id="ARBA00022670"/>
    </source>
</evidence>
<dbReference type="Pfam" id="PF01694">
    <property type="entry name" value="Rhomboid"/>
    <property type="match status" value="1"/>
</dbReference>
<dbReference type="InterPro" id="IPR002610">
    <property type="entry name" value="Peptidase_S54_rhomboid-like"/>
</dbReference>
<keyword evidence="9 10" id="KW-0472">Membrane</keyword>
<evidence type="ECO:0000256" key="6">
    <source>
        <dbReference type="ARBA" id="ARBA00022801"/>
    </source>
</evidence>
<dbReference type="GO" id="GO:0006508">
    <property type="term" value="P:proteolysis"/>
    <property type="evidence" value="ECO:0007669"/>
    <property type="project" value="UniProtKB-KW"/>
</dbReference>
<dbReference type="PANTHER" id="PTHR22936">
    <property type="entry name" value="RHOMBOID-RELATED"/>
    <property type="match status" value="1"/>
</dbReference>
<evidence type="ECO:0000256" key="2">
    <source>
        <dbReference type="ARBA" id="ARBA00004141"/>
    </source>
</evidence>
<feature type="transmembrane region" description="Helical" evidence="10">
    <location>
        <begin position="291"/>
        <end position="313"/>
    </location>
</feature>
<feature type="transmembrane region" description="Helical" evidence="10">
    <location>
        <begin position="243"/>
        <end position="261"/>
    </location>
</feature>
<dbReference type="PANTHER" id="PTHR22936:SF77">
    <property type="entry name" value="RHOMBOID-LIKE PROTEIN 1"/>
    <property type="match status" value="1"/>
</dbReference>
<organism evidence="12">
    <name type="scientific">Rhizophora mucronata</name>
    <name type="common">Asiatic mangrove</name>
    <dbReference type="NCBI Taxonomy" id="61149"/>
    <lineage>
        <taxon>Eukaryota</taxon>
        <taxon>Viridiplantae</taxon>
        <taxon>Streptophyta</taxon>
        <taxon>Embryophyta</taxon>
        <taxon>Tracheophyta</taxon>
        <taxon>Spermatophyta</taxon>
        <taxon>Magnoliopsida</taxon>
        <taxon>eudicotyledons</taxon>
        <taxon>Gunneridae</taxon>
        <taxon>Pentapetalae</taxon>
        <taxon>rosids</taxon>
        <taxon>fabids</taxon>
        <taxon>Malpighiales</taxon>
        <taxon>Rhizophoraceae</taxon>
        <taxon>Rhizophora</taxon>
    </lineage>
</organism>
<comment type="similarity">
    <text evidence="3 10">Belongs to the peptidase S54 family.</text>
</comment>
<evidence type="ECO:0000313" key="12">
    <source>
        <dbReference type="EMBL" id="MBX68146.1"/>
    </source>
</evidence>
<protein>
    <recommendedName>
        <fullName evidence="10">RHOMBOID-like protein</fullName>
        <ecNumber evidence="10">3.4.21.105</ecNumber>
    </recommendedName>
</protein>
<dbReference type="EC" id="3.4.21.105" evidence="10"/>
<evidence type="ECO:0000256" key="9">
    <source>
        <dbReference type="ARBA" id="ARBA00023136"/>
    </source>
</evidence>
<evidence type="ECO:0000256" key="8">
    <source>
        <dbReference type="ARBA" id="ARBA00022989"/>
    </source>
</evidence>
<evidence type="ECO:0000256" key="3">
    <source>
        <dbReference type="ARBA" id="ARBA00009045"/>
    </source>
</evidence>
<dbReference type="InterPro" id="IPR035952">
    <property type="entry name" value="Rhomboid-like_sf"/>
</dbReference>
<comment type="function">
    <text evidence="10">Serine protease involved in intramembrane proteolysis.</text>
</comment>
<reference evidence="12" key="1">
    <citation type="submission" date="2018-02" db="EMBL/GenBank/DDBJ databases">
        <title>Rhizophora mucronata_Transcriptome.</title>
        <authorList>
            <person name="Meera S.P."/>
            <person name="Sreeshan A."/>
            <person name="Augustine A."/>
        </authorList>
    </citation>
    <scope>NUCLEOTIDE SEQUENCE</scope>
    <source>
        <tissue evidence="12">Leaf</tissue>
    </source>
</reference>
<feature type="transmembrane region" description="Helical" evidence="10">
    <location>
        <begin position="54"/>
        <end position="73"/>
    </location>
</feature>
<keyword evidence="7 10" id="KW-0720">Serine protease</keyword>
<keyword evidence="4 10" id="KW-0645">Protease</keyword>
<feature type="transmembrane region" description="Helical" evidence="10">
    <location>
        <begin position="133"/>
        <end position="154"/>
    </location>
</feature>